<dbReference type="Proteomes" id="UP000081671">
    <property type="component" value="Unplaced"/>
</dbReference>
<dbReference type="GeneID" id="105982962"/>
<sequence>MSIRGPLVEGGVPPSGPFMGISPGSDAVCTSPGSGEGPVCAPCWKIQIWLENPDLAQPGLARRGSRTQTFSDARLGRCSPRGSAPRPRGGIPPSRLRLRGSFPSLRGRNQPRQAFPGRPPELQKPAVGAAGPPAGRSEDPAARAGRAGTPESESNYNPNYELHREGIPYRVYGYQRIPPLIKQVPTKIRRTPVSLGVKSSRSPYKASRNSHLPPRQIKLHTAELHSIWEALSQIRAQVDGLLESLQHIDQQRDQSTGEEASISQGGQPRGDGNPSRTISSTGFLFGCPSAAPK</sequence>
<feature type="region of interest" description="Disordered" evidence="1">
    <location>
        <begin position="249"/>
        <end position="293"/>
    </location>
</feature>
<name>A0A1S3EUP3_DIPOR</name>
<organism evidence="2 3">
    <name type="scientific">Dipodomys ordii</name>
    <name type="common">Ord's kangaroo rat</name>
    <dbReference type="NCBI Taxonomy" id="10020"/>
    <lineage>
        <taxon>Eukaryota</taxon>
        <taxon>Metazoa</taxon>
        <taxon>Chordata</taxon>
        <taxon>Craniata</taxon>
        <taxon>Vertebrata</taxon>
        <taxon>Euteleostomi</taxon>
        <taxon>Mammalia</taxon>
        <taxon>Eutheria</taxon>
        <taxon>Euarchontoglires</taxon>
        <taxon>Glires</taxon>
        <taxon>Rodentia</taxon>
        <taxon>Castorimorpha</taxon>
        <taxon>Heteromyidae</taxon>
        <taxon>Dipodomyinae</taxon>
        <taxon>Dipodomys</taxon>
    </lineage>
</organism>
<feature type="region of interest" description="Disordered" evidence="1">
    <location>
        <begin position="1"/>
        <end position="23"/>
    </location>
</feature>
<feature type="region of interest" description="Disordered" evidence="1">
    <location>
        <begin position="59"/>
        <end position="160"/>
    </location>
</feature>
<proteinExistence type="predicted"/>
<feature type="compositionally biased region" description="Polar residues" evidence="1">
    <location>
        <begin position="197"/>
        <end position="210"/>
    </location>
</feature>
<dbReference type="RefSeq" id="XP_012868138.1">
    <property type="nucleotide sequence ID" value="XM_013012684.1"/>
</dbReference>
<gene>
    <name evidence="3" type="primary">LOC105982962</name>
</gene>
<dbReference type="KEGG" id="dord:105982962"/>
<dbReference type="InParanoid" id="A0A1S3EUP3"/>
<dbReference type="OrthoDB" id="9042265at2759"/>
<protein>
    <submittedName>
        <fullName evidence="3">Uncharacterized protein LOC105982962</fullName>
    </submittedName>
</protein>
<reference evidence="3" key="1">
    <citation type="submission" date="2025-08" db="UniProtKB">
        <authorList>
            <consortium name="RefSeq"/>
        </authorList>
    </citation>
    <scope>IDENTIFICATION</scope>
    <source>
        <tissue evidence="3">Kidney</tissue>
    </source>
</reference>
<evidence type="ECO:0000313" key="3">
    <source>
        <dbReference type="RefSeq" id="XP_012868138.1"/>
    </source>
</evidence>
<keyword evidence="2" id="KW-1185">Reference proteome</keyword>
<evidence type="ECO:0000256" key="1">
    <source>
        <dbReference type="SAM" id="MobiDB-lite"/>
    </source>
</evidence>
<feature type="compositionally biased region" description="Polar residues" evidence="1">
    <location>
        <begin position="253"/>
        <end position="266"/>
    </location>
</feature>
<feature type="compositionally biased region" description="Low complexity" evidence="1">
    <location>
        <begin position="125"/>
        <end position="135"/>
    </location>
</feature>
<dbReference type="AlphaFoldDB" id="A0A1S3EUP3"/>
<evidence type="ECO:0000313" key="2">
    <source>
        <dbReference type="Proteomes" id="UP000081671"/>
    </source>
</evidence>
<feature type="region of interest" description="Disordered" evidence="1">
    <location>
        <begin position="192"/>
        <end position="211"/>
    </location>
</feature>
<accession>A0A1S3EUP3</accession>